<evidence type="ECO:0000313" key="2">
    <source>
        <dbReference type="Proteomes" id="UP000254220"/>
    </source>
</evidence>
<gene>
    <name evidence="1" type="primary">tnpA_1</name>
    <name evidence="1" type="ORF">NCTC12420_00078</name>
</gene>
<organism evidence="1 2">
    <name type="scientific">Salmonella enterica subsp. indica</name>
    <dbReference type="NCBI Taxonomy" id="59207"/>
    <lineage>
        <taxon>Bacteria</taxon>
        <taxon>Pseudomonadati</taxon>
        <taxon>Pseudomonadota</taxon>
        <taxon>Gammaproteobacteria</taxon>
        <taxon>Enterobacterales</taxon>
        <taxon>Enterobacteriaceae</taxon>
        <taxon>Salmonella</taxon>
    </lineage>
</organism>
<dbReference type="AlphaFoldDB" id="A0A379XKJ0"/>
<name>A0A379XKJ0_SALER</name>
<reference evidence="1 2" key="1">
    <citation type="submission" date="2018-06" db="EMBL/GenBank/DDBJ databases">
        <authorList>
            <consortium name="Pathogen Informatics"/>
            <person name="Doyle S."/>
        </authorList>
    </citation>
    <scope>NUCLEOTIDE SEQUENCE [LARGE SCALE GENOMIC DNA]</scope>
    <source>
        <strain evidence="1 2">NCTC12420</strain>
    </source>
</reference>
<dbReference type="EMBL" id="UGYB01000001">
    <property type="protein sequence ID" value="SUI00430.1"/>
    <property type="molecule type" value="Genomic_DNA"/>
</dbReference>
<protein>
    <submittedName>
        <fullName evidence="1">Transposase</fullName>
    </submittedName>
</protein>
<proteinExistence type="predicted"/>
<dbReference type="Proteomes" id="UP000254220">
    <property type="component" value="Unassembled WGS sequence"/>
</dbReference>
<sequence>MRKARLTEHQNIAVIKLAEARRTVKDICQEAVISEVTDDIYGHWVSPHPVSRKCVRESVFIR</sequence>
<evidence type="ECO:0000313" key="1">
    <source>
        <dbReference type="EMBL" id="SUI00430.1"/>
    </source>
</evidence>
<accession>A0A379XKJ0</accession>